<proteinExistence type="predicted"/>
<protein>
    <submittedName>
        <fullName evidence="1">HNH endonuclease</fullName>
    </submittedName>
</protein>
<dbReference type="OrthoDB" id="24847at28883"/>
<keyword evidence="1" id="KW-0378">Hydrolase</keyword>
<reference evidence="2" key="1">
    <citation type="submission" date="2017-08" db="EMBL/GenBank/DDBJ databases">
        <authorList>
            <person name="de Groot N.N."/>
        </authorList>
    </citation>
    <scope>NUCLEOTIDE SEQUENCE [LARGE SCALE GENOMIC DNA]</scope>
</reference>
<dbReference type="Gene3D" id="3.30.40.220">
    <property type="match status" value="1"/>
</dbReference>
<evidence type="ECO:0000313" key="1">
    <source>
        <dbReference type="EMBL" id="ASZ74873.1"/>
    </source>
</evidence>
<gene>
    <name evidence="1" type="ORF">SEA_TRINA_57</name>
</gene>
<keyword evidence="2" id="KW-1185">Reference proteome</keyword>
<keyword evidence="1" id="KW-0540">Nuclease</keyword>
<organism evidence="1 2">
    <name type="scientific">Rhodococcus phage Trina</name>
    <dbReference type="NCBI Taxonomy" id="2027905"/>
    <lineage>
        <taxon>Viruses</taxon>
        <taxon>Duplodnaviria</taxon>
        <taxon>Heunggongvirae</taxon>
        <taxon>Uroviricota</taxon>
        <taxon>Caudoviricetes</taxon>
        <taxon>Trinavirus</taxon>
        <taxon>Trinavirus trina</taxon>
    </lineage>
</organism>
<evidence type="ECO:0000313" key="2">
    <source>
        <dbReference type="Proteomes" id="UP000231419"/>
    </source>
</evidence>
<name>A0A2D0ZWJ6_9CAUD</name>
<dbReference type="Proteomes" id="UP000231419">
    <property type="component" value="Segment"/>
</dbReference>
<sequence length="122" mass="14024">MISTKQDIVVPKTGTYISGRLYSAIKYKANLRNINFEVSLKFLDKLFESQGGLCYYSGLSIDGKTRNQVTASLDRTNSDLGYIESNVRWVHKDVNFMKHTASEAHFFDLIELIHERRNDIDT</sequence>
<accession>A0A2D0ZWJ6</accession>
<keyword evidence="1" id="KW-0255">Endonuclease</keyword>
<dbReference type="EMBL" id="MF668286">
    <property type="protein sequence ID" value="ASZ74873.1"/>
    <property type="molecule type" value="Genomic_DNA"/>
</dbReference>
<dbReference type="GO" id="GO:0004519">
    <property type="term" value="F:endonuclease activity"/>
    <property type="evidence" value="ECO:0007669"/>
    <property type="project" value="UniProtKB-KW"/>
</dbReference>